<protein>
    <submittedName>
        <fullName evidence="2">Uncharacterized protein</fullName>
    </submittedName>
</protein>
<name>A0A0U2KYR3_9BACL</name>
<keyword evidence="3" id="KW-1185">Reference proteome</keyword>
<dbReference type="STRING" id="162209.IJ22_17080"/>
<evidence type="ECO:0000313" key="3">
    <source>
        <dbReference type="Proteomes" id="UP000061660"/>
    </source>
</evidence>
<accession>A0A0U2KYR3</accession>
<organism evidence="2 3">
    <name type="scientific">Paenibacillus naphthalenovorans</name>
    <dbReference type="NCBI Taxonomy" id="162209"/>
    <lineage>
        <taxon>Bacteria</taxon>
        <taxon>Bacillati</taxon>
        <taxon>Bacillota</taxon>
        <taxon>Bacilli</taxon>
        <taxon>Bacillales</taxon>
        <taxon>Paenibacillaceae</taxon>
        <taxon>Paenibacillus</taxon>
    </lineage>
</organism>
<dbReference type="Proteomes" id="UP000061660">
    <property type="component" value="Chromosome"/>
</dbReference>
<reference evidence="3" key="1">
    <citation type="submission" date="2015-12" db="EMBL/GenBank/DDBJ databases">
        <title>Complete genome sequences of two moderately thermophilic Paenibacillus species.</title>
        <authorList>
            <person name="Butler R.III."/>
            <person name="Wang J."/>
            <person name="Stark B.C."/>
            <person name="Pombert J.-F."/>
        </authorList>
    </citation>
    <scope>NUCLEOTIDE SEQUENCE [LARGE SCALE GENOMIC DNA]</scope>
    <source>
        <strain evidence="3">32O-Y</strain>
    </source>
</reference>
<reference evidence="2 3" key="2">
    <citation type="journal article" date="2016" name="Genome Announc.">
        <title>Complete Genome Sequences of Two Interactive Moderate Thermophiles, Paenibacillus napthalenovorans 32O-Y and Paenibacillus sp. 32O-W.</title>
        <authorList>
            <person name="Butler R.R.III."/>
            <person name="Wang J."/>
            <person name="Stark B.C."/>
            <person name="Pombert J.F."/>
        </authorList>
    </citation>
    <scope>NUCLEOTIDE SEQUENCE [LARGE SCALE GENOMIC DNA]</scope>
    <source>
        <strain evidence="2 3">32O-Y</strain>
    </source>
</reference>
<dbReference type="AlphaFoldDB" id="A0A0U2KYR3"/>
<proteinExistence type="predicted"/>
<evidence type="ECO:0000256" key="1">
    <source>
        <dbReference type="SAM" id="Coils"/>
    </source>
</evidence>
<feature type="coiled-coil region" evidence="1">
    <location>
        <begin position="16"/>
        <end position="43"/>
    </location>
</feature>
<dbReference type="PATRIC" id="fig|162209.4.peg.1810"/>
<sequence length="44" mass="5326">MKNCIYKTIKTLLLRIYELENENKGLVNSVRELQNQIQVYRNNK</sequence>
<keyword evidence="1" id="KW-0175">Coiled coil</keyword>
<gene>
    <name evidence="2" type="ORF">IJ22_17080</name>
</gene>
<dbReference type="KEGG" id="pnp:IJ22_17080"/>
<dbReference type="EMBL" id="CP013652">
    <property type="protein sequence ID" value="ALS22082.1"/>
    <property type="molecule type" value="Genomic_DNA"/>
</dbReference>
<evidence type="ECO:0000313" key="2">
    <source>
        <dbReference type="EMBL" id="ALS22082.1"/>
    </source>
</evidence>